<evidence type="ECO:0000256" key="14">
    <source>
        <dbReference type="ARBA" id="ARBA00044106"/>
    </source>
</evidence>
<dbReference type="PANTHER" id="PTHR20963:SF24">
    <property type="entry name" value="3-PHYTASE B"/>
    <property type="match status" value="1"/>
</dbReference>
<keyword evidence="6" id="KW-0325">Glycoprotein</keyword>
<evidence type="ECO:0000256" key="5">
    <source>
        <dbReference type="ARBA" id="ARBA00023157"/>
    </source>
</evidence>
<feature type="non-terminal residue" evidence="19">
    <location>
        <position position="1"/>
    </location>
</feature>
<feature type="region of interest" description="Disordered" evidence="18">
    <location>
        <begin position="1"/>
        <end position="25"/>
    </location>
</feature>
<evidence type="ECO:0000313" key="19">
    <source>
        <dbReference type="EMBL" id="EPQ58850.1"/>
    </source>
</evidence>
<evidence type="ECO:0000256" key="2">
    <source>
        <dbReference type="ARBA" id="ARBA00011245"/>
    </source>
</evidence>
<evidence type="ECO:0000256" key="3">
    <source>
        <dbReference type="ARBA" id="ARBA00022525"/>
    </source>
</evidence>
<dbReference type="SUPFAM" id="SSF53254">
    <property type="entry name" value="Phosphoglycerate mutase-like"/>
    <property type="match status" value="1"/>
</dbReference>
<comment type="subcellular location">
    <subcellularLocation>
        <location evidence="1">Secreted</location>
    </subcellularLocation>
</comment>
<feature type="disulfide bond" evidence="17">
    <location>
        <begin position="97"/>
        <end position="422"/>
    </location>
</feature>
<feature type="disulfide bond" evidence="17">
    <location>
        <begin position="233"/>
        <end position="472"/>
    </location>
</feature>
<evidence type="ECO:0000256" key="16">
    <source>
        <dbReference type="PIRSR" id="PIRSR000894-1"/>
    </source>
</evidence>
<dbReference type="EMBL" id="KB469297">
    <property type="protein sequence ID" value="EPQ58850.1"/>
    <property type="molecule type" value="Genomic_DNA"/>
</dbReference>
<dbReference type="PROSITE" id="PS00778">
    <property type="entry name" value="HIS_ACID_PHOSPHAT_2"/>
    <property type="match status" value="1"/>
</dbReference>
<dbReference type="PIRSF" id="PIRSF000894">
    <property type="entry name" value="Acid_phosphatase"/>
    <property type="match status" value="1"/>
</dbReference>
<dbReference type="GO" id="GO:0016158">
    <property type="term" value="F:inositol hexakisphosphate 3-phosphatase activity"/>
    <property type="evidence" value="ECO:0007669"/>
    <property type="project" value="UniProtKB-EC"/>
</dbReference>
<dbReference type="GO" id="GO:0005576">
    <property type="term" value="C:extracellular region"/>
    <property type="evidence" value="ECO:0007669"/>
    <property type="project" value="UniProtKB-SubCell"/>
</dbReference>
<evidence type="ECO:0000256" key="7">
    <source>
        <dbReference type="ARBA" id="ARBA00041857"/>
    </source>
</evidence>
<feature type="active site" description="Nucleophile" evidence="16">
    <location>
        <position position="108"/>
    </location>
</feature>
<dbReference type="HOGENOM" id="CLU_020880_0_1_1"/>
<protein>
    <recommendedName>
        <fullName evidence="14">Phytase A</fullName>
    </recommendedName>
    <alternativeName>
        <fullName evidence="15">Histidine acid phosphatase phyA</fullName>
    </alternativeName>
    <alternativeName>
        <fullName evidence="8">Myo-inositol hexakisphosphate phosphohydrolase A</fullName>
    </alternativeName>
    <alternativeName>
        <fullName evidence="7">Myo-inositol-hexaphosphate 3-phosphohydrolase A</fullName>
    </alternativeName>
</protein>
<evidence type="ECO:0000256" key="9">
    <source>
        <dbReference type="ARBA" id="ARBA00043670"/>
    </source>
</evidence>
<dbReference type="GeneID" id="19308015"/>
<keyword evidence="3" id="KW-0964">Secreted</keyword>
<feature type="compositionally biased region" description="Basic and acidic residues" evidence="18">
    <location>
        <begin position="15"/>
        <end position="25"/>
    </location>
</feature>
<evidence type="ECO:0000256" key="8">
    <source>
        <dbReference type="ARBA" id="ARBA00042300"/>
    </source>
</evidence>
<evidence type="ECO:0000256" key="17">
    <source>
        <dbReference type="PIRSR" id="PIRSR000894-2"/>
    </source>
</evidence>
<dbReference type="PROSITE" id="PS00616">
    <property type="entry name" value="HIS_ACID_PHOSPHAT_1"/>
    <property type="match status" value="1"/>
</dbReference>
<dbReference type="KEGG" id="gtr:GLOTRDRAFT_69821"/>
<dbReference type="InterPro" id="IPR016274">
    <property type="entry name" value="Histidine_acid_Pase_euk"/>
</dbReference>
<comment type="catalytic activity">
    <reaction evidence="9">
        <text>1D-myo-inositol 1,2,5,6-tetrakisphosphate + H2O = 1D-myo-inositol 1,2,6-trisphosphate + phosphate</text>
        <dbReference type="Rhea" id="RHEA:77119"/>
        <dbReference type="ChEBI" id="CHEBI:15377"/>
        <dbReference type="ChEBI" id="CHEBI:43474"/>
        <dbReference type="ChEBI" id="CHEBI:195535"/>
        <dbReference type="ChEBI" id="CHEBI:195537"/>
    </reaction>
    <physiologicalReaction direction="left-to-right" evidence="9">
        <dbReference type="Rhea" id="RHEA:77120"/>
    </physiologicalReaction>
</comment>
<dbReference type="InterPro" id="IPR029033">
    <property type="entry name" value="His_PPase_superfam"/>
</dbReference>
<evidence type="ECO:0000256" key="4">
    <source>
        <dbReference type="ARBA" id="ARBA00022801"/>
    </source>
</evidence>
<evidence type="ECO:0000256" key="6">
    <source>
        <dbReference type="ARBA" id="ARBA00023180"/>
    </source>
</evidence>
<proteinExistence type="predicted"/>
<evidence type="ECO:0000256" key="18">
    <source>
        <dbReference type="SAM" id="MobiDB-lite"/>
    </source>
</evidence>
<keyword evidence="20" id="KW-1185">Reference proteome</keyword>
<dbReference type="PANTHER" id="PTHR20963">
    <property type="entry name" value="MULTIPLE INOSITOL POLYPHOSPHATE PHOSPHATASE-RELATED"/>
    <property type="match status" value="1"/>
</dbReference>
<evidence type="ECO:0000256" key="12">
    <source>
        <dbReference type="ARBA" id="ARBA00043748"/>
    </source>
</evidence>
<dbReference type="Proteomes" id="UP000030669">
    <property type="component" value="Unassembled WGS sequence"/>
</dbReference>
<feature type="disulfide bond" evidence="17">
    <location>
        <begin position="279"/>
        <end position="293"/>
    </location>
</feature>
<keyword evidence="4" id="KW-0378">Hydrolase</keyword>
<dbReference type="InterPro" id="IPR033379">
    <property type="entry name" value="Acid_Pase_AS"/>
</dbReference>
<organism evidence="19 20">
    <name type="scientific">Gloeophyllum trabeum (strain ATCC 11539 / FP-39264 / Madison 617)</name>
    <name type="common">Brown rot fungus</name>
    <dbReference type="NCBI Taxonomy" id="670483"/>
    <lineage>
        <taxon>Eukaryota</taxon>
        <taxon>Fungi</taxon>
        <taxon>Dikarya</taxon>
        <taxon>Basidiomycota</taxon>
        <taxon>Agaricomycotina</taxon>
        <taxon>Agaricomycetes</taxon>
        <taxon>Gloeophyllales</taxon>
        <taxon>Gloeophyllaceae</taxon>
        <taxon>Gloeophyllum</taxon>
    </lineage>
</organism>
<evidence type="ECO:0000256" key="11">
    <source>
        <dbReference type="ARBA" id="ARBA00043721"/>
    </source>
</evidence>
<evidence type="ECO:0000256" key="1">
    <source>
        <dbReference type="ARBA" id="ARBA00004613"/>
    </source>
</evidence>
<dbReference type="Pfam" id="PF00328">
    <property type="entry name" value="His_Phos_2"/>
    <property type="match status" value="1"/>
</dbReference>
<reference evidence="19 20" key="1">
    <citation type="journal article" date="2012" name="Science">
        <title>The Paleozoic origin of enzymatic lignin decomposition reconstructed from 31 fungal genomes.</title>
        <authorList>
            <person name="Floudas D."/>
            <person name="Binder M."/>
            <person name="Riley R."/>
            <person name="Barry K."/>
            <person name="Blanchette R.A."/>
            <person name="Henrissat B."/>
            <person name="Martinez A.T."/>
            <person name="Otillar R."/>
            <person name="Spatafora J.W."/>
            <person name="Yadav J.S."/>
            <person name="Aerts A."/>
            <person name="Benoit I."/>
            <person name="Boyd A."/>
            <person name="Carlson A."/>
            <person name="Copeland A."/>
            <person name="Coutinho P.M."/>
            <person name="de Vries R.P."/>
            <person name="Ferreira P."/>
            <person name="Findley K."/>
            <person name="Foster B."/>
            <person name="Gaskell J."/>
            <person name="Glotzer D."/>
            <person name="Gorecki P."/>
            <person name="Heitman J."/>
            <person name="Hesse C."/>
            <person name="Hori C."/>
            <person name="Igarashi K."/>
            <person name="Jurgens J.A."/>
            <person name="Kallen N."/>
            <person name="Kersten P."/>
            <person name="Kohler A."/>
            <person name="Kuees U."/>
            <person name="Kumar T.K.A."/>
            <person name="Kuo A."/>
            <person name="LaButti K."/>
            <person name="Larrondo L.F."/>
            <person name="Lindquist E."/>
            <person name="Ling A."/>
            <person name="Lombard V."/>
            <person name="Lucas S."/>
            <person name="Lundell T."/>
            <person name="Martin R."/>
            <person name="McLaughlin D.J."/>
            <person name="Morgenstern I."/>
            <person name="Morin E."/>
            <person name="Murat C."/>
            <person name="Nagy L.G."/>
            <person name="Nolan M."/>
            <person name="Ohm R.A."/>
            <person name="Patyshakuliyeva A."/>
            <person name="Rokas A."/>
            <person name="Ruiz-Duenas F.J."/>
            <person name="Sabat G."/>
            <person name="Salamov A."/>
            <person name="Samejima M."/>
            <person name="Schmutz J."/>
            <person name="Slot J.C."/>
            <person name="St John F."/>
            <person name="Stenlid J."/>
            <person name="Sun H."/>
            <person name="Sun S."/>
            <person name="Syed K."/>
            <person name="Tsang A."/>
            <person name="Wiebenga A."/>
            <person name="Young D."/>
            <person name="Pisabarro A."/>
            <person name="Eastwood D.C."/>
            <person name="Martin F."/>
            <person name="Cullen D."/>
            <person name="Grigoriev I.V."/>
            <person name="Hibbett D.S."/>
        </authorList>
    </citation>
    <scope>NUCLEOTIDE SEQUENCE [LARGE SCALE GENOMIC DNA]</scope>
    <source>
        <strain evidence="19 20">ATCC 11539</strain>
    </source>
</reference>
<evidence type="ECO:0000256" key="15">
    <source>
        <dbReference type="ARBA" id="ARBA00044262"/>
    </source>
</evidence>
<dbReference type="GO" id="GO:0003993">
    <property type="term" value="F:acid phosphatase activity"/>
    <property type="evidence" value="ECO:0007669"/>
    <property type="project" value="TreeGrafter"/>
</dbReference>
<keyword evidence="5 17" id="KW-1015">Disulfide bond</keyword>
<comment type="catalytic activity">
    <reaction evidence="10">
        <text>1D-myo-inositol 1,2-bisphosphate + H2O = 1D-myo-inositol 2-phosphate + phosphate</text>
        <dbReference type="Rhea" id="RHEA:77135"/>
        <dbReference type="ChEBI" id="CHEBI:15377"/>
        <dbReference type="ChEBI" id="CHEBI:43474"/>
        <dbReference type="ChEBI" id="CHEBI:84142"/>
        <dbReference type="ChEBI" id="CHEBI:195539"/>
    </reaction>
    <physiologicalReaction direction="left-to-right" evidence="10">
        <dbReference type="Rhea" id="RHEA:77136"/>
    </physiologicalReaction>
</comment>
<comment type="subunit">
    <text evidence="2">Monomer.</text>
</comment>
<evidence type="ECO:0000256" key="13">
    <source>
        <dbReference type="ARBA" id="ARBA00043788"/>
    </source>
</evidence>
<sequence>MAKRKGALFPPYHGNENHPRVRKPEAGTTRSTLALIMGFLACVAVVQLLLSGKAWSYSAEGTSLVLALPELPDNFRDWAQYSPWYAVEEYVTPPQGCSVTQVNIIQRHGARYPTSGAAQRLTSALAKLQSVQTYTDPSLRFLKMFKYDLGTDDLVGLGATQSFEAGQAVYQRYAGLVNESSIPFVRASGSTRVVDSASNWTAGFAHANGGLYAPKVSVIIDESLNDTLDDAMCPKAGSNDAQTDAWLSVFAPNITARLNAGAPGANLTDVDTYNIMTLCPFESVAKENTSAFCRLFTDEEFAGFEYMGDLDKYYGTGYGQPLGPVQGVGYINELLARLTGQPVQDHTQTNSTLDSSRATFPLDRTIYADFSHDNEMVAIFAAMGLFKQSAPLDPRQPDPDRTWLTTHIVPFSARMAVERLACVGQEHVRILVNDAVQPLEFCGDGTGLCELGRFVESQAYARSDGEGDFEKCFN</sequence>
<dbReference type="CDD" id="cd07061">
    <property type="entry name" value="HP_HAP_like"/>
    <property type="match status" value="1"/>
</dbReference>
<accession>S7RVM0</accession>
<feature type="active site" description="Proton donor" evidence="16">
    <location>
        <position position="373"/>
    </location>
</feature>
<comment type="catalytic activity">
    <reaction evidence="11">
        <text>1D-myo-inositol 1,2,6-trisphosphate + H2O = 1D-myo-inositol 1,2-bisphosphate + phosphate</text>
        <dbReference type="Rhea" id="RHEA:77131"/>
        <dbReference type="ChEBI" id="CHEBI:15377"/>
        <dbReference type="ChEBI" id="CHEBI:43474"/>
        <dbReference type="ChEBI" id="CHEBI:195537"/>
        <dbReference type="ChEBI" id="CHEBI:195539"/>
    </reaction>
    <physiologicalReaction direction="left-to-right" evidence="11">
        <dbReference type="Rhea" id="RHEA:77132"/>
    </physiologicalReaction>
</comment>
<dbReference type="InterPro" id="IPR000560">
    <property type="entry name" value="His_Pase_clade-2"/>
</dbReference>
<comment type="catalytic activity">
    <reaction evidence="12">
        <text>1D-myo-inositol 1,2,4,5,6-pentakisphosphate + H2O = 1D-myo-inositol 1,2,5,6-tetrakisphosphate + phosphate</text>
        <dbReference type="Rhea" id="RHEA:77115"/>
        <dbReference type="ChEBI" id="CHEBI:15377"/>
        <dbReference type="ChEBI" id="CHEBI:43474"/>
        <dbReference type="ChEBI" id="CHEBI:57798"/>
        <dbReference type="ChEBI" id="CHEBI:195535"/>
    </reaction>
    <physiologicalReaction direction="left-to-right" evidence="12">
        <dbReference type="Rhea" id="RHEA:77116"/>
    </physiologicalReaction>
</comment>
<name>S7RVM0_GLOTA</name>
<feature type="disulfide bond" evidence="17">
    <location>
        <begin position="442"/>
        <end position="449"/>
    </location>
</feature>
<dbReference type="OMA" id="CRVTFAQ"/>
<evidence type="ECO:0000313" key="20">
    <source>
        <dbReference type="Proteomes" id="UP000030669"/>
    </source>
</evidence>
<evidence type="ECO:0000256" key="10">
    <source>
        <dbReference type="ARBA" id="ARBA00043675"/>
    </source>
</evidence>
<gene>
    <name evidence="19" type="ORF">GLOTRDRAFT_69821</name>
</gene>
<dbReference type="RefSeq" id="XP_007861991.1">
    <property type="nucleotide sequence ID" value="XM_007863800.1"/>
</dbReference>
<dbReference type="Gene3D" id="3.40.50.1240">
    <property type="entry name" value="Phosphoglycerate mutase-like"/>
    <property type="match status" value="1"/>
</dbReference>
<dbReference type="eggNOG" id="KOG1382">
    <property type="taxonomic scope" value="Eukaryota"/>
</dbReference>
<dbReference type="OrthoDB" id="6509975at2759"/>
<comment type="catalytic activity">
    <reaction evidence="13">
        <text>1D-myo-inositol hexakisphosphate + H2O = 1D-myo-inositol 1,2,4,5,6-pentakisphosphate + phosphate</text>
        <dbReference type="Rhea" id="RHEA:16989"/>
        <dbReference type="ChEBI" id="CHEBI:15377"/>
        <dbReference type="ChEBI" id="CHEBI:43474"/>
        <dbReference type="ChEBI" id="CHEBI:57798"/>
        <dbReference type="ChEBI" id="CHEBI:58130"/>
        <dbReference type="EC" id="3.1.3.8"/>
    </reaction>
    <physiologicalReaction direction="left-to-right" evidence="13">
        <dbReference type="Rhea" id="RHEA:16990"/>
    </physiologicalReaction>
</comment>
<dbReference type="AlphaFoldDB" id="S7RVM0"/>